<reference evidence="1 2" key="1">
    <citation type="submission" date="2019-04" db="EMBL/GenBank/DDBJ databases">
        <authorList>
            <consortium name="DOE Joint Genome Institute"/>
            <person name="Mondo S."/>
            <person name="Kjaerbolling I."/>
            <person name="Vesth T."/>
            <person name="Frisvad J.C."/>
            <person name="Nybo J.L."/>
            <person name="Theobald S."/>
            <person name="Kildgaard S."/>
            <person name="Isbrandt T."/>
            <person name="Kuo A."/>
            <person name="Sato A."/>
            <person name="Lyhne E.K."/>
            <person name="Kogle M.E."/>
            <person name="Wiebenga A."/>
            <person name="Kun R.S."/>
            <person name="Lubbers R.J."/>
            <person name="Makela M.R."/>
            <person name="Barry K."/>
            <person name="Chovatia M."/>
            <person name="Clum A."/>
            <person name="Daum C."/>
            <person name="Haridas S."/>
            <person name="He G."/>
            <person name="LaButti K."/>
            <person name="Lipzen A."/>
            <person name="Riley R."/>
            <person name="Salamov A."/>
            <person name="Simmons B.A."/>
            <person name="Magnuson J.K."/>
            <person name="Henrissat B."/>
            <person name="Mortensen U.H."/>
            <person name="Larsen T.O."/>
            <person name="Devries R.P."/>
            <person name="Grigoriev I.V."/>
            <person name="Machida M."/>
            <person name="Baker S.E."/>
            <person name="Andersen M.R."/>
            <person name="Cantor M.N."/>
            <person name="Hua S.X."/>
        </authorList>
    </citation>
    <scope>NUCLEOTIDE SEQUENCE [LARGE SCALE GENOMIC DNA]</scope>
    <source>
        <strain evidence="1 2">CBS 119388</strain>
    </source>
</reference>
<dbReference type="EMBL" id="ML736775">
    <property type="protein sequence ID" value="KAE8403538.1"/>
    <property type="molecule type" value="Genomic_DNA"/>
</dbReference>
<proteinExistence type="predicted"/>
<evidence type="ECO:0000313" key="2">
    <source>
        <dbReference type="Proteomes" id="UP000325579"/>
    </source>
</evidence>
<evidence type="ECO:0000313" key="1">
    <source>
        <dbReference type="EMBL" id="KAE8403538.1"/>
    </source>
</evidence>
<dbReference type="GeneID" id="43663416"/>
<dbReference type="Proteomes" id="UP000325579">
    <property type="component" value="Unassembled WGS sequence"/>
</dbReference>
<accession>A0A5N6HZK4</accession>
<organism evidence="1 2">
    <name type="scientific">Aspergillus pseudonomiae</name>
    <dbReference type="NCBI Taxonomy" id="1506151"/>
    <lineage>
        <taxon>Eukaryota</taxon>
        <taxon>Fungi</taxon>
        <taxon>Dikarya</taxon>
        <taxon>Ascomycota</taxon>
        <taxon>Pezizomycotina</taxon>
        <taxon>Eurotiomycetes</taxon>
        <taxon>Eurotiomycetidae</taxon>
        <taxon>Eurotiales</taxon>
        <taxon>Aspergillaceae</taxon>
        <taxon>Aspergillus</taxon>
        <taxon>Aspergillus subgen. Circumdati</taxon>
    </lineage>
</organism>
<accession>A0A5N7DCQ6</accession>
<dbReference type="AlphaFoldDB" id="A0A5N6HZK4"/>
<name>A0A5N6HZK4_9EURO</name>
<gene>
    <name evidence="1" type="ORF">BDV37DRAFT_131948</name>
</gene>
<sequence>MAVKPGHTDHNFLSGSSLMSCRGRGNSTWDLHLNTRYTMPLVLSVQRFLNSGTDPCFLVCSFAPTFHQERRMVHQQGKVAAAHVDTRVSQFDFLIFIFFSRFGSREEKNQIKSNKPGGRGRVKPAGLVRSRLRPHREYRHQTSGFR</sequence>
<dbReference type="PROSITE" id="PS51257">
    <property type="entry name" value="PROKAR_LIPOPROTEIN"/>
    <property type="match status" value="1"/>
</dbReference>
<keyword evidence="2" id="KW-1185">Reference proteome</keyword>
<protein>
    <submittedName>
        <fullName evidence="1">Uncharacterized protein</fullName>
    </submittedName>
</protein>
<dbReference type="RefSeq" id="XP_031940857.1">
    <property type="nucleotide sequence ID" value="XM_032078725.1"/>
</dbReference>